<dbReference type="InterPro" id="IPR002401">
    <property type="entry name" value="Cyt_P450_E_grp-I"/>
</dbReference>
<accession>G9MEI2</accession>
<feature type="binding site" description="axial binding residue" evidence="5">
    <location>
        <position position="412"/>
    </location>
    <ligand>
        <name>heme</name>
        <dbReference type="ChEBI" id="CHEBI:30413"/>
    </ligand>
    <ligandPart>
        <name>Fe</name>
        <dbReference type="ChEBI" id="CHEBI:18248"/>
    </ligandPart>
</feature>
<evidence type="ECO:0000256" key="2">
    <source>
        <dbReference type="ARBA" id="ARBA00022723"/>
    </source>
</evidence>
<dbReference type="GeneID" id="25787640"/>
<dbReference type="SUPFAM" id="SSF48264">
    <property type="entry name" value="Cytochrome P450"/>
    <property type="match status" value="1"/>
</dbReference>
<organism evidence="6 7">
    <name type="scientific">Hypocrea virens (strain Gv29-8 / FGSC 10586)</name>
    <name type="common">Gliocladium virens</name>
    <name type="synonym">Trichoderma virens</name>
    <dbReference type="NCBI Taxonomy" id="413071"/>
    <lineage>
        <taxon>Eukaryota</taxon>
        <taxon>Fungi</taxon>
        <taxon>Dikarya</taxon>
        <taxon>Ascomycota</taxon>
        <taxon>Pezizomycotina</taxon>
        <taxon>Sordariomycetes</taxon>
        <taxon>Hypocreomycetidae</taxon>
        <taxon>Hypocreales</taxon>
        <taxon>Hypocreaceae</taxon>
        <taxon>Trichoderma</taxon>
    </lineage>
</organism>
<comment type="similarity">
    <text evidence="1">Belongs to the cytochrome P450 family.</text>
</comment>
<keyword evidence="4 5" id="KW-0408">Iron</keyword>
<feature type="non-terminal residue" evidence="6">
    <location>
        <position position="1"/>
    </location>
</feature>
<dbReference type="OrthoDB" id="1470350at2759"/>
<dbReference type="GO" id="GO:0020037">
    <property type="term" value="F:heme binding"/>
    <property type="evidence" value="ECO:0007669"/>
    <property type="project" value="InterPro"/>
</dbReference>
<protein>
    <recommendedName>
        <fullName evidence="8">Cytochrome P450</fullName>
    </recommendedName>
</protein>
<keyword evidence="5" id="KW-0349">Heme</keyword>
<evidence type="ECO:0000313" key="7">
    <source>
        <dbReference type="Proteomes" id="UP000007115"/>
    </source>
</evidence>
<dbReference type="EMBL" id="ABDF02000001">
    <property type="protein sequence ID" value="EHK27462.1"/>
    <property type="molecule type" value="Genomic_DNA"/>
</dbReference>
<dbReference type="VEuPathDB" id="FungiDB:TRIVIDRAFT_134555"/>
<comment type="cofactor">
    <cofactor evidence="5">
        <name>heme</name>
        <dbReference type="ChEBI" id="CHEBI:30413"/>
    </cofactor>
</comment>
<gene>
    <name evidence="6" type="ORF">TRIVIDRAFT_134555</name>
</gene>
<dbReference type="GO" id="GO:0004497">
    <property type="term" value="F:monooxygenase activity"/>
    <property type="evidence" value="ECO:0007669"/>
    <property type="project" value="InterPro"/>
</dbReference>
<keyword evidence="3" id="KW-0560">Oxidoreductase</keyword>
<dbReference type="PRINTS" id="PR00385">
    <property type="entry name" value="P450"/>
</dbReference>
<reference evidence="6 7" key="1">
    <citation type="journal article" date="2011" name="Genome Biol.">
        <title>Comparative genome sequence analysis underscores mycoparasitism as the ancestral life style of Trichoderma.</title>
        <authorList>
            <person name="Kubicek C.P."/>
            <person name="Herrera-Estrella A."/>
            <person name="Seidl-Seiboth V."/>
            <person name="Martinez D.A."/>
            <person name="Druzhinina I.S."/>
            <person name="Thon M."/>
            <person name="Zeilinger S."/>
            <person name="Casas-Flores S."/>
            <person name="Horwitz B.A."/>
            <person name="Mukherjee P.K."/>
            <person name="Mukherjee M."/>
            <person name="Kredics L."/>
            <person name="Alcaraz L.D."/>
            <person name="Aerts A."/>
            <person name="Antal Z."/>
            <person name="Atanasova L."/>
            <person name="Cervantes-Badillo M.G."/>
            <person name="Challacombe J."/>
            <person name="Chertkov O."/>
            <person name="McCluskey K."/>
            <person name="Coulpier F."/>
            <person name="Deshpande N."/>
            <person name="von Doehren H."/>
            <person name="Ebbole D.J."/>
            <person name="Esquivel-Naranjo E.U."/>
            <person name="Fekete E."/>
            <person name="Flipphi M."/>
            <person name="Glaser F."/>
            <person name="Gomez-Rodriguez E.Y."/>
            <person name="Gruber S."/>
            <person name="Han C."/>
            <person name="Henrissat B."/>
            <person name="Hermosa R."/>
            <person name="Hernandez-Onate M."/>
            <person name="Karaffa L."/>
            <person name="Kosti I."/>
            <person name="Le Crom S."/>
            <person name="Lindquist E."/>
            <person name="Lucas S."/>
            <person name="Luebeck M."/>
            <person name="Luebeck P.S."/>
            <person name="Margeot A."/>
            <person name="Metz B."/>
            <person name="Misra M."/>
            <person name="Nevalainen H."/>
            <person name="Omann M."/>
            <person name="Packer N."/>
            <person name="Perrone G."/>
            <person name="Uresti-Rivera E.E."/>
            <person name="Salamov A."/>
            <person name="Schmoll M."/>
            <person name="Seiboth B."/>
            <person name="Shapiro H."/>
            <person name="Sukno S."/>
            <person name="Tamayo-Ramos J.A."/>
            <person name="Tisch D."/>
            <person name="Wiest A."/>
            <person name="Wilkinson H.H."/>
            <person name="Zhang M."/>
            <person name="Coutinho P.M."/>
            <person name="Kenerley C.M."/>
            <person name="Monte E."/>
            <person name="Baker S.E."/>
            <person name="Grigoriev I.V."/>
        </authorList>
    </citation>
    <scope>NUCLEOTIDE SEQUENCE [LARGE SCALE GENOMIC DNA]</scope>
    <source>
        <strain evidence="7">Gv29-8 / FGSC 10586</strain>
    </source>
</reference>
<dbReference type="GO" id="GO:0005506">
    <property type="term" value="F:iron ion binding"/>
    <property type="evidence" value="ECO:0007669"/>
    <property type="project" value="InterPro"/>
</dbReference>
<dbReference type="Proteomes" id="UP000007115">
    <property type="component" value="Unassembled WGS sequence"/>
</dbReference>
<dbReference type="AlphaFoldDB" id="G9MEI2"/>
<dbReference type="Pfam" id="PF00067">
    <property type="entry name" value="p450"/>
    <property type="match status" value="1"/>
</dbReference>
<dbReference type="PRINTS" id="PR00463">
    <property type="entry name" value="EP450I"/>
</dbReference>
<keyword evidence="2 5" id="KW-0479">Metal-binding</keyword>
<dbReference type="RefSeq" id="XP_013961660.1">
    <property type="nucleotide sequence ID" value="XM_014106185.1"/>
</dbReference>
<keyword evidence="7" id="KW-1185">Reference proteome</keyword>
<dbReference type="OMA" id="HRECTKD"/>
<dbReference type="PANTHER" id="PTHR46300">
    <property type="entry name" value="P450, PUTATIVE (EUROFUNG)-RELATED-RELATED"/>
    <property type="match status" value="1"/>
</dbReference>
<evidence type="ECO:0000256" key="1">
    <source>
        <dbReference type="ARBA" id="ARBA00010617"/>
    </source>
</evidence>
<dbReference type="GO" id="GO:0016705">
    <property type="term" value="F:oxidoreductase activity, acting on paired donors, with incorporation or reduction of molecular oxygen"/>
    <property type="evidence" value="ECO:0007669"/>
    <property type="project" value="InterPro"/>
</dbReference>
<dbReference type="HOGENOM" id="CLU_001570_2_1_1"/>
<dbReference type="InterPro" id="IPR001128">
    <property type="entry name" value="Cyt_P450"/>
</dbReference>
<comment type="caution">
    <text evidence="6">The sequence shown here is derived from an EMBL/GenBank/DDBJ whole genome shotgun (WGS) entry which is preliminary data.</text>
</comment>
<evidence type="ECO:0000256" key="3">
    <source>
        <dbReference type="ARBA" id="ARBA00023002"/>
    </source>
</evidence>
<sequence length="435" mass="50026">KKHPVGPKPWPVIGNLFIFSKIADTKDQTLASLTKEFGGLCMLWLFSQPMLIVNKLADAKELMDKRGAIFSDRPKMNIFVERVWPNMLPLKGIGEDFRFLRRVYIDLLSAKTSQSVRKYQEYESRMMLRDLYNAPEDFRAHTERYSMSVIFSAVYGVRISRLDYPIIDELFNIIDSVIKHFLPGSLLVDYLPILERLPEYLQPWLWTAKSLRSREDALHNGFLAVLKKRIEAGAESYCFGIDVLKLQQKSGLDDKLTLDILKAIIVVGSETTSSMMQSAFKVLAMNPEAQKKAQEELDRVVGPLRLPTWEDSSNLPYIRALIKELHRFAPLFAIGLPHASTEEVSYKGLTIPKTTVMPNMLALSRDPERYDDPDKFEPERFLGDDLDAFTSAKQADFHKRDHVNYGWGRRLCQGIHLAENSIYMQISRLLWAFDI</sequence>
<dbReference type="InterPro" id="IPR050364">
    <property type="entry name" value="Cytochrome_P450_fung"/>
</dbReference>
<evidence type="ECO:0000256" key="4">
    <source>
        <dbReference type="ARBA" id="ARBA00023004"/>
    </source>
</evidence>
<feature type="non-terminal residue" evidence="6">
    <location>
        <position position="435"/>
    </location>
</feature>
<dbReference type="InterPro" id="IPR036396">
    <property type="entry name" value="Cyt_P450_sf"/>
</dbReference>
<dbReference type="CDD" id="cd11065">
    <property type="entry name" value="CYP64-like"/>
    <property type="match status" value="1"/>
</dbReference>
<dbReference type="STRING" id="413071.G9MEI2"/>
<dbReference type="Gene3D" id="1.10.630.10">
    <property type="entry name" value="Cytochrome P450"/>
    <property type="match status" value="1"/>
</dbReference>
<proteinExistence type="inferred from homology"/>
<evidence type="ECO:0000256" key="5">
    <source>
        <dbReference type="PIRSR" id="PIRSR602401-1"/>
    </source>
</evidence>
<evidence type="ECO:0008006" key="8">
    <source>
        <dbReference type="Google" id="ProtNLM"/>
    </source>
</evidence>
<dbReference type="PANTHER" id="PTHR46300:SF11">
    <property type="entry name" value="OXIDOREDUCTASE, PUTATIVE-RELATED"/>
    <property type="match status" value="1"/>
</dbReference>
<dbReference type="eggNOG" id="KOG0156">
    <property type="taxonomic scope" value="Eukaryota"/>
</dbReference>
<evidence type="ECO:0000313" key="6">
    <source>
        <dbReference type="EMBL" id="EHK27462.1"/>
    </source>
</evidence>
<dbReference type="InParanoid" id="G9MEI2"/>
<name>G9MEI2_HYPVG</name>